<dbReference type="OrthoDB" id="190500at2"/>
<sequence length="339" mass="38469">MPRIKVELSAEFITPCFGGGVSSNTSVSNAAELRETSIRGQIRWWMQACGMSQENVAKLLGSTDTGQSPVRFRKKKLIVNRSETEDWWTDPQYRACVGYLWFFAAPSTAKTKSKNESNRVGQKCLSKGSKFTIELSCRPEQKEDLKKLVAYSILWITFGSIGSRSTRAGGCMKFLGIKEQQNAETVLQGFQELEKLPLAELWKVISTELGLGENPAIPFELRYSDDIRLNDSNAPLNWFAQRWKLIREDLKGDQKAFWGLPFKDIKAPTKFTDDKDKPISTERMTSHIHLRPLKINDTFYPAALIFNKRMVLKNIDEEAGNRVLKKHFPKSVSFSGGDE</sequence>
<dbReference type="Pfam" id="PF03787">
    <property type="entry name" value="RAMPs"/>
    <property type="match status" value="1"/>
</dbReference>
<keyword evidence="1" id="KW-0051">Antiviral defense</keyword>
<dbReference type="EMBL" id="FWZU01000002">
    <property type="protein sequence ID" value="SMF09902.1"/>
    <property type="molecule type" value="Genomic_DNA"/>
</dbReference>
<name>A0A1X7D6R7_9BACT</name>
<feature type="domain" description="CRISPR type III-associated protein" evidence="2">
    <location>
        <begin position="11"/>
        <end position="172"/>
    </location>
</feature>
<dbReference type="NCBIfam" id="TIGR01894">
    <property type="entry name" value="cas_TM1795_cmr1"/>
    <property type="match status" value="1"/>
</dbReference>
<dbReference type="Proteomes" id="UP000192906">
    <property type="component" value="Unassembled WGS sequence"/>
</dbReference>
<evidence type="ECO:0000313" key="4">
    <source>
        <dbReference type="Proteomes" id="UP000192906"/>
    </source>
</evidence>
<protein>
    <submittedName>
        <fullName evidence="3">CRISPR-associated protein Cmr1</fullName>
    </submittedName>
</protein>
<dbReference type="AlphaFoldDB" id="A0A1X7D6R7"/>
<evidence type="ECO:0000256" key="1">
    <source>
        <dbReference type="ARBA" id="ARBA00023118"/>
    </source>
</evidence>
<accession>A0A1X7D6R7</accession>
<dbReference type="STRING" id="1519643.SAMN06295933_1731"/>
<organism evidence="3 4">
    <name type="scientific">Desulfovibrio gilichinskyi</name>
    <dbReference type="NCBI Taxonomy" id="1519643"/>
    <lineage>
        <taxon>Bacteria</taxon>
        <taxon>Pseudomonadati</taxon>
        <taxon>Thermodesulfobacteriota</taxon>
        <taxon>Desulfovibrionia</taxon>
        <taxon>Desulfovibrionales</taxon>
        <taxon>Desulfovibrionaceae</taxon>
        <taxon>Desulfovibrio</taxon>
    </lineage>
</organism>
<dbReference type="InterPro" id="IPR005537">
    <property type="entry name" value="RAMP_III_fam"/>
</dbReference>
<evidence type="ECO:0000259" key="2">
    <source>
        <dbReference type="Pfam" id="PF03787"/>
    </source>
</evidence>
<gene>
    <name evidence="3" type="ORF">SAMN06295933_1731</name>
</gene>
<keyword evidence="4" id="KW-1185">Reference proteome</keyword>
<evidence type="ECO:0000313" key="3">
    <source>
        <dbReference type="EMBL" id="SMF09902.1"/>
    </source>
</evidence>
<dbReference type="InterPro" id="IPR007522">
    <property type="entry name" value="CRISPR-assoc_prot_TM1795"/>
</dbReference>
<reference evidence="4" key="1">
    <citation type="submission" date="2017-04" db="EMBL/GenBank/DDBJ databases">
        <authorList>
            <person name="Varghese N."/>
            <person name="Submissions S."/>
        </authorList>
    </citation>
    <scope>NUCLEOTIDE SEQUENCE [LARGE SCALE GENOMIC DNA]</scope>
    <source>
        <strain evidence="4">K3S</strain>
    </source>
</reference>
<dbReference type="GO" id="GO:0051607">
    <property type="term" value="P:defense response to virus"/>
    <property type="evidence" value="ECO:0007669"/>
    <property type="project" value="UniProtKB-KW"/>
</dbReference>
<proteinExistence type="predicted"/>
<dbReference type="RefSeq" id="WP_085101206.1">
    <property type="nucleotide sequence ID" value="NZ_FWZU01000002.1"/>
</dbReference>